<dbReference type="EMBL" id="JAZHGA010000029">
    <property type="protein sequence ID" value="MEM5344027.1"/>
    <property type="molecule type" value="Genomic_DNA"/>
</dbReference>
<feature type="transmembrane region" description="Helical" evidence="2">
    <location>
        <begin position="6"/>
        <end position="26"/>
    </location>
</feature>
<reference evidence="7 8" key="1">
    <citation type="journal article" date="2018" name="Int. J. Syst. Evol. Microbiol.">
        <title>Paraburkholderia azotifigens sp. nov., a nitrogen-fixing bacterium isolated from paddy soil.</title>
        <authorList>
            <person name="Choi G.M."/>
            <person name="Im W.T."/>
        </authorList>
    </citation>
    <scope>NUCLEOTIDE SEQUENCE [LARGE SCALE GENOMIC DNA]</scope>
    <source>
        <strain evidence="7 8">NF 2-5-3</strain>
    </source>
</reference>
<dbReference type="FunFam" id="3.30.70.270:FF:000001">
    <property type="entry name" value="Diguanylate cyclase domain protein"/>
    <property type="match status" value="1"/>
</dbReference>
<dbReference type="InterPro" id="IPR043128">
    <property type="entry name" value="Rev_trsase/Diguanyl_cyclase"/>
</dbReference>
<dbReference type="Gene3D" id="3.20.20.450">
    <property type="entry name" value="EAL domain"/>
    <property type="match status" value="1"/>
</dbReference>
<evidence type="ECO:0000256" key="1">
    <source>
        <dbReference type="ARBA" id="ARBA00051114"/>
    </source>
</evidence>
<dbReference type="FunFam" id="3.20.20.450:FF:000001">
    <property type="entry name" value="Cyclic di-GMP phosphodiesterase yahA"/>
    <property type="match status" value="1"/>
</dbReference>
<dbReference type="SUPFAM" id="SSF141868">
    <property type="entry name" value="EAL domain-like"/>
    <property type="match status" value="1"/>
</dbReference>
<dbReference type="AlphaFoldDB" id="A0A5C6VBU6"/>
<dbReference type="Gene3D" id="3.30.70.270">
    <property type="match status" value="1"/>
</dbReference>
<evidence type="ECO:0000259" key="4">
    <source>
        <dbReference type="PROSITE" id="PS50887"/>
    </source>
</evidence>
<dbReference type="InterPro" id="IPR052155">
    <property type="entry name" value="Biofilm_reg_signaling"/>
</dbReference>
<dbReference type="NCBIfam" id="TIGR00254">
    <property type="entry name" value="GGDEF"/>
    <property type="match status" value="1"/>
</dbReference>
<dbReference type="InterPro" id="IPR029787">
    <property type="entry name" value="Nucleotide_cyclase"/>
</dbReference>
<dbReference type="PANTHER" id="PTHR44757">
    <property type="entry name" value="DIGUANYLATE CYCLASE DGCP"/>
    <property type="match status" value="1"/>
</dbReference>
<feature type="transmembrane region" description="Helical" evidence="2">
    <location>
        <begin position="47"/>
        <end position="70"/>
    </location>
</feature>
<dbReference type="RefSeq" id="WP_147238110.1">
    <property type="nucleotide sequence ID" value="NZ_JAZHFZ010000031.1"/>
</dbReference>
<gene>
    <name evidence="7" type="ORF">FRZ40_41090</name>
    <name evidence="6" type="ORF">V4C56_30940</name>
</gene>
<dbReference type="Pfam" id="PF00563">
    <property type="entry name" value="EAL"/>
    <property type="match status" value="1"/>
</dbReference>
<name>A0A5C6VBU6_9BURK</name>
<dbReference type="InterPro" id="IPR000160">
    <property type="entry name" value="GGDEF_dom"/>
</dbReference>
<feature type="transmembrane region" description="Helical" evidence="2">
    <location>
        <begin position="213"/>
        <end position="237"/>
    </location>
</feature>
<dbReference type="EMBL" id="VOQS01000005">
    <property type="protein sequence ID" value="TXC80648.1"/>
    <property type="molecule type" value="Genomic_DNA"/>
</dbReference>
<feature type="transmembrane region" description="Helical" evidence="2">
    <location>
        <begin position="173"/>
        <end position="193"/>
    </location>
</feature>
<dbReference type="SUPFAM" id="SSF55073">
    <property type="entry name" value="Nucleotide cyclase"/>
    <property type="match status" value="1"/>
</dbReference>
<keyword evidence="2" id="KW-1133">Transmembrane helix</keyword>
<comment type="catalytic activity">
    <reaction evidence="1">
        <text>3',3'-c-di-GMP + H2O = 5'-phosphoguanylyl(3'-&gt;5')guanosine + H(+)</text>
        <dbReference type="Rhea" id="RHEA:24902"/>
        <dbReference type="ChEBI" id="CHEBI:15377"/>
        <dbReference type="ChEBI" id="CHEBI:15378"/>
        <dbReference type="ChEBI" id="CHEBI:58754"/>
        <dbReference type="ChEBI" id="CHEBI:58805"/>
        <dbReference type="EC" id="3.1.4.52"/>
    </reaction>
    <physiologicalReaction direction="left-to-right" evidence="1">
        <dbReference type="Rhea" id="RHEA:24903"/>
    </physiologicalReaction>
</comment>
<dbReference type="SMART" id="SM00267">
    <property type="entry name" value="GGDEF"/>
    <property type="match status" value="1"/>
</dbReference>
<dbReference type="GO" id="GO:0071732">
    <property type="term" value="P:cellular response to nitric oxide"/>
    <property type="evidence" value="ECO:0007669"/>
    <property type="project" value="UniProtKB-ARBA"/>
</dbReference>
<evidence type="ECO:0000256" key="2">
    <source>
        <dbReference type="PROSITE-ProRule" id="PRU00244"/>
    </source>
</evidence>
<sequence>MLQGSYNSLLVLFSLLVAVLAAYTSLEMAGRIMTATGRAARWWLTGGAFAMGLGIWSMHFIGMLAFSLPIRLGYDPLVTLLSLSIAVASSAFALWLVCQETLPNGRLACGAVLMGVGVAGMHYTGMSALHMEPGIVYDVPLFALSIAIAIAASGVALKTAFSLRHNSRRMRPLRAGAAIVMGLAIVGMHYTGMSAASFPAGSLCMAATEGGHSAWVAVAIIIVTLTVTAVALTISLLEDVRLETENAALTRSLAEANQELGYLALHDALTKLPNRVLLECRLDDALSKAHEDGGQFALMFMDLDGFKVVNDAYGHQVGDRLLVQVAERLAAGVRGKDTVARVGGDEFVLLVPGEDRAGATAVASRLLAAISAPFQADGHDLRISTSIGIAMCPADGASVHDALMHADAAMYHAKSMSRNAYCFFDASMNENMQGQLQLTQDLRAAIERNELVLHYQPQFAAPNGPIRGVEALVRWIHPTRGLIGPDEFIPLAEKTGLIVPIGEWVLDEACRQVREWLDSGMCDWNVAVNLSPVQFSHPQLTALVRDTLARHRVDPRHLTIEVTESAAMRDVDASLRILQALRDMGVRISIDDFGTGYSSLMYLKRLPASELKIDRGFVRELAHDAEDAAIVSSVVALGHTLGIEIVAEGVETATQKEFLTRLGCNSLQGFLLGRPVPAADLDALSRDCTQASVS</sequence>
<feature type="transmembrane region" description="Helical" evidence="2">
    <location>
        <begin position="109"/>
        <end position="129"/>
    </location>
</feature>
<evidence type="ECO:0000259" key="5">
    <source>
        <dbReference type="PROSITE" id="PS50924"/>
    </source>
</evidence>
<dbReference type="Pfam" id="PF03707">
    <property type="entry name" value="MHYT"/>
    <property type="match status" value="3"/>
</dbReference>
<organism evidence="7 8">
    <name type="scientific">Paraburkholderia azotifigens</name>
    <dbReference type="NCBI Taxonomy" id="2057004"/>
    <lineage>
        <taxon>Bacteria</taxon>
        <taxon>Pseudomonadati</taxon>
        <taxon>Pseudomonadota</taxon>
        <taxon>Betaproteobacteria</taxon>
        <taxon>Burkholderiales</taxon>
        <taxon>Burkholderiaceae</taxon>
        <taxon>Paraburkholderia</taxon>
    </lineage>
</organism>
<dbReference type="InterPro" id="IPR005330">
    <property type="entry name" value="MHYT_dom"/>
</dbReference>
<feature type="domain" description="MHYT" evidence="5">
    <location>
        <begin position="6"/>
        <end position="199"/>
    </location>
</feature>
<protein>
    <submittedName>
        <fullName evidence="7">EAL domain-containing protein</fullName>
    </submittedName>
</protein>
<keyword evidence="2" id="KW-0812">Transmembrane</keyword>
<proteinExistence type="predicted"/>
<keyword evidence="2" id="KW-0472">Membrane</keyword>
<dbReference type="InterPro" id="IPR035919">
    <property type="entry name" value="EAL_sf"/>
</dbReference>
<dbReference type="SMART" id="SM00052">
    <property type="entry name" value="EAL"/>
    <property type="match status" value="1"/>
</dbReference>
<dbReference type="GO" id="GO:0016020">
    <property type="term" value="C:membrane"/>
    <property type="evidence" value="ECO:0007669"/>
    <property type="project" value="UniProtKB-UniRule"/>
</dbReference>
<evidence type="ECO:0000313" key="6">
    <source>
        <dbReference type="EMBL" id="MEM5344027.1"/>
    </source>
</evidence>
<keyword evidence="9" id="KW-1185">Reference proteome</keyword>
<dbReference type="CDD" id="cd01949">
    <property type="entry name" value="GGDEF"/>
    <property type="match status" value="1"/>
</dbReference>
<evidence type="ECO:0000259" key="3">
    <source>
        <dbReference type="PROSITE" id="PS50883"/>
    </source>
</evidence>
<feature type="domain" description="GGDEF" evidence="4">
    <location>
        <begin position="294"/>
        <end position="426"/>
    </location>
</feature>
<feature type="domain" description="EAL" evidence="3">
    <location>
        <begin position="435"/>
        <end position="689"/>
    </location>
</feature>
<dbReference type="PROSITE" id="PS50883">
    <property type="entry name" value="EAL"/>
    <property type="match status" value="1"/>
</dbReference>
<evidence type="ECO:0000313" key="7">
    <source>
        <dbReference type="EMBL" id="TXC80648.1"/>
    </source>
</evidence>
<evidence type="ECO:0000313" key="8">
    <source>
        <dbReference type="Proteomes" id="UP000321776"/>
    </source>
</evidence>
<reference evidence="7" key="2">
    <citation type="submission" date="2019-08" db="EMBL/GenBank/DDBJ databases">
        <authorList>
            <person name="Im W.-T."/>
        </authorList>
    </citation>
    <scope>NUCLEOTIDE SEQUENCE</scope>
    <source>
        <strain evidence="7">NF 2-5-3</strain>
    </source>
</reference>
<feature type="transmembrane region" description="Helical" evidence="2">
    <location>
        <begin position="76"/>
        <end position="97"/>
    </location>
</feature>
<dbReference type="CDD" id="cd01948">
    <property type="entry name" value="EAL"/>
    <property type="match status" value="1"/>
</dbReference>
<accession>A0A5C6VBU6</accession>
<evidence type="ECO:0000313" key="9">
    <source>
        <dbReference type="Proteomes" id="UP001481677"/>
    </source>
</evidence>
<feature type="transmembrane region" description="Helical" evidence="2">
    <location>
        <begin position="141"/>
        <end position="161"/>
    </location>
</feature>
<dbReference type="Proteomes" id="UP001481677">
    <property type="component" value="Unassembled WGS sequence"/>
</dbReference>
<reference evidence="6 9" key="3">
    <citation type="submission" date="2024-01" db="EMBL/GenBank/DDBJ databases">
        <title>The diversity of rhizobia nodulating Mimosa spp. in eleven states of Brazil covering several biomes is determined by host plant, location, and edaphic factors.</title>
        <authorList>
            <person name="Rouws L."/>
            <person name="Barauna A."/>
            <person name="Beukes C."/>
            <person name="De Faria S.M."/>
            <person name="Gross E."/>
            <person name="Dos Reis Junior F.B."/>
            <person name="Simon M."/>
            <person name="Maluk M."/>
            <person name="Odee D.W."/>
            <person name="Kenicer G."/>
            <person name="Young J.P.W."/>
            <person name="Reis V.M."/>
            <person name="Zilli J."/>
            <person name="James E.K."/>
        </authorList>
    </citation>
    <scope>NUCLEOTIDE SEQUENCE [LARGE SCALE GENOMIC DNA]</scope>
    <source>
        <strain evidence="6 9">JPY530</strain>
    </source>
</reference>
<comment type="caution">
    <text evidence="7">The sequence shown here is derived from an EMBL/GenBank/DDBJ whole genome shotgun (WGS) entry which is preliminary data.</text>
</comment>
<dbReference type="Pfam" id="PF00990">
    <property type="entry name" value="GGDEF"/>
    <property type="match status" value="1"/>
</dbReference>
<dbReference type="InterPro" id="IPR001633">
    <property type="entry name" value="EAL_dom"/>
</dbReference>
<dbReference type="GO" id="GO:0071111">
    <property type="term" value="F:cyclic-guanylate-specific phosphodiesterase activity"/>
    <property type="evidence" value="ECO:0007669"/>
    <property type="project" value="UniProtKB-EC"/>
</dbReference>
<dbReference type="PROSITE" id="PS50887">
    <property type="entry name" value="GGDEF"/>
    <property type="match status" value="1"/>
</dbReference>
<dbReference type="PROSITE" id="PS50924">
    <property type="entry name" value="MHYT"/>
    <property type="match status" value="1"/>
</dbReference>
<dbReference type="PANTHER" id="PTHR44757:SF2">
    <property type="entry name" value="BIOFILM ARCHITECTURE MAINTENANCE PROTEIN MBAA"/>
    <property type="match status" value="1"/>
</dbReference>
<dbReference type="Proteomes" id="UP000321776">
    <property type="component" value="Unassembled WGS sequence"/>
</dbReference>